<keyword evidence="2" id="KW-1185">Reference proteome</keyword>
<gene>
    <name evidence="1" type="ORF">LSAT_V11C200075160</name>
</gene>
<dbReference type="Proteomes" id="UP000235145">
    <property type="component" value="Unassembled WGS sequence"/>
</dbReference>
<dbReference type="EMBL" id="NBSK02000002">
    <property type="protein sequence ID" value="KAJ0220496.1"/>
    <property type="molecule type" value="Genomic_DNA"/>
</dbReference>
<reference evidence="1 2" key="1">
    <citation type="journal article" date="2017" name="Nat. Commun.">
        <title>Genome assembly with in vitro proximity ligation data and whole-genome triplication in lettuce.</title>
        <authorList>
            <person name="Reyes-Chin-Wo S."/>
            <person name="Wang Z."/>
            <person name="Yang X."/>
            <person name="Kozik A."/>
            <person name="Arikit S."/>
            <person name="Song C."/>
            <person name="Xia L."/>
            <person name="Froenicke L."/>
            <person name="Lavelle D.O."/>
            <person name="Truco M.J."/>
            <person name="Xia R."/>
            <person name="Zhu S."/>
            <person name="Xu C."/>
            <person name="Xu H."/>
            <person name="Xu X."/>
            <person name="Cox K."/>
            <person name="Korf I."/>
            <person name="Meyers B.C."/>
            <person name="Michelmore R.W."/>
        </authorList>
    </citation>
    <scope>NUCLEOTIDE SEQUENCE [LARGE SCALE GENOMIC DNA]</scope>
    <source>
        <strain evidence="2">cv. Salinas</strain>
        <tissue evidence="1">Seedlings</tissue>
    </source>
</reference>
<dbReference type="AlphaFoldDB" id="A0A9R1WDB4"/>
<evidence type="ECO:0000313" key="1">
    <source>
        <dbReference type="EMBL" id="KAJ0220496.1"/>
    </source>
</evidence>
<accession>A0A9R1WDB4</accession>
<sequence>MLPYSIVHPSLPKKPYSLFEMGMDNKCAFINPQHITFKRCEYDNSGETNNIVSDLVDVMNFHREKHFFFLAPYWESYILDSARGTKTLKDYTIVEYVNKVVTWFKKTKTDRSRLCPKISSSFEVFIYGWNGIYSTVRKHLICKDNIDFKIRGCGCPSL</sequence>
<proteinExistence type="predicted"/>
<protein>
    <submittedName>
        <fullName evidence="1">Uncharacterized protein</fullName>
    </submittedName>
</protein>
<comment type="caution">
    <text evidence="1">The sequence shown here is derived from an EMBL/GenBank/DDBJ whole genome shotgun (WGS) entry which is preliminary data.</text>
</comment>
<organism evidence="1 2">
    <name type="scientific">Lactuca sativa</name>
    <name type="common">Garden lettuce</name>
    <dbReference type="NCBI Taxonomy" id="4236"/>
    <lineage>
        <taxon>Eukaryota</taxon>
        <taxon>Viridiplantae</taxon>
        <taxon>Streptophyta</taxon>
        <taxon>Embryophyta</taxon>
        <taxon>Tracheophyta</taxon>
        <taxon>Spermatophyta</taxon>
        <taxon>Magnoliopsida</taxon>
        <taxon>eudicotyledons</taxon>
        <taxon>Gunneridae</taxon>
        <taxon>Pentapetalae</taxon>
        <taxon>asterids</taxon>
        <taxon>campanulids</taxon>
        <taxon>Asterales</taxon>
        <taxon>Asteraceae</taxon>
        <taxon>Cichorioideae</taxon>
        <taxon>Cichorieae</taxon>
        <taxon>Lactucinae</taxon>
        <taxon>Lactuca</taxon>
    </lineage>
</organism>
<name>A0A9R1WDB4_LACSA</name>
<evidence type="ECO:0000313" key="2">
    <source>
        <dbReference type="Proteomes" id="UP000235145"/>
    </source>
</evidence>